<feature type="transmembrane region" description="Helical" evidence="1">
    <location>
        <begin position="91"/>
        <end position="113"/>
    </location>
</feature>
<keyword evidence="1" id="KW-1133">Transmembrane helix</keyword>
<dbReference type="EMBL" id="JACDUT010000008">
    <property type="protein sequence ID" value="MBA2875937.1"/>
    <property type="molecule type" value="Genomic_DNA"/>
</dbReference>
<keyword evidence="3" id="KW-1185">Reference proteome</keyword>
<keyword evidence="1" id="KW-0812">Transmembrane</keyword>
<dbReference type="AlphaFoldDB" id="A0A7V9Z8C7"/>
<sequence>MRSGKCRHHYCEEDNGTALETAALFAREGTKVVLADVDEASGTAYAQQFKKQGWYMDKSGCSKRNRFKQPDFFRSICIQFEQQHNINKTEVFLYFIFCYVANTFSCSLAIVFFQDCASGR</sequence>
<accession>A0A7V9Z8C7</accession>
<name>A0A7V9Z8C7_9BACL</name>
<evidence type="ECO:0000313" key="3">
    <source>
        <dbReference type="Proteomes" id="UP000523087"/>
    </source>
</evidence>
<reference evidence="2 3" key="1">
    <citation type="submission" date="2020-07" db="EMBL/GenBank/DDBJ databases">
        <title>Genomic Encyclopedia of Type Strains, Phase IV (KMG-IV): sequencing the most valuable type-strain genomes for metagenomic binning, comparative biology and taxonomic classification.</title>
        <authorList>
            <person name="Goeker M."/>
        </authorList>
    </citation>
    <scope>NUCLEOTIDE SEQUENCE [LARGE SCALE GENOMIC DNA]</scope>
    <source>
        <strain evidence="2 3">DSM 15730</strain>
    </source>
</reference>
<keyword evidence="1" id="KW-0472">Membrane</keyword>
<proteinExistence type="predicted"/>
<dbReference type="Proteomes" id="UP000523087">
    <property type="component" value="Unassembled WGS sequence"/>
</dbReference>
<gene>
    <name evidence="2" type="ORF">HNR31_002731</name>
</gene>
<evidence type="ECO:0000313" key="2">
    <source>
        <dbReference type="EMBL" id="MBA2875937.1"/>
    </source>
</evidence>
<organism evidence="2 3">
    <name type="scientific">Thermaerobacillus caldiproteolyticus</name>
    <dbReference type="NCBI Taxonomy" id="247480"/>
    <lineage>
        <taxon>Bacteria</taxon>
        <taxon>Bacillati</taxon>
        <taxon>Bacillota</taxon>
        <taxon>Bacilli</taxon>
        <taxon>Bacillales</taxon>
        <taxon>Anoxybacillaceae</taxon>
        <taxon>Thermaerobacillus</taxon>
    </lineage>
</organism>
<evidence type="ECO:0000256" key="1">
    <source>
        <dbReference type="SAM" id="Phobius"/>
    </source>
</evidence>
<comment type="caution">
    <text evidence="2">The sequence shown here is derived from an EMBL/GenBank/DDBJ whole genome shotgun (WGS) entry which is preliminary data.</text>
</comment>
<protein>
    <submittedName>
        <fullName evidence="2">Uncharacterized protein</fullName>
    </submittedName>
</protein>